<evidence type="ECO:0000259" key="14">
    <source>
        <dbReference type="Pfam" id="PF20501"/>
    </source>
</evidence>
<reference evidence="15 16" key="1">
    <citation type="submission" date="2017-06" db="EMBL/GenBank/DDBJ databases">
        <title>Description of Avrilella dinanensis gen. nov. sp. nov.</title>
        <authorList>
            <person name="Leyer C."/>
            <person name="Sassi M."/>
            <person name="Minet J."/>
            <person name="Kayal S."/>
            <person name="Cattoir V."/>
        </authorList>
    </citation>
    <scope>NUCLEOTIDE SEQUENCE [LARGE SCALE GENOMIC DNA]</scope>
    <source>
        <strain evidence="15 16">UR159</strain>
    </source>
</reference>
<feature type="transmembrane region" description="Helical" evidence="10">
    <location>
        <begin position="76"/>
        <end position="95"/>
    </location>
</feature>
<feature type="transmembrane region" description="Helical" evidence="10">
    <location>
        <begin position="297"/>
        <end position="315"/>
    </location>
</feature>
<dbReference type="Pfam" id="PF20501">
    <property type="entry name" value="MbhE"/>
    <property type="match status" value="1"/>
</dbReference>
<keyword evidence="16" id="KW-1185">Reference proteome</keyword>
<evidence type="ECO:0000256" key="5">
    <source>
        <dbReference type="ARBA" id="ARBA00022692"/>
    </source>
</evidence>
<feature type="transmembrane region" description="Helical" evidence="10">
    <location>
        <begin position="633"/>
        <end position="651"/>
    </location>
</feature>
<dbReference type="InterPro" id="IPR001516">
    <property type="entry name" value="Proton_antipo_N"/>
</dbReference>
<feature type="transmembrane region" description="Helical" evidence="10">
    <location>
        <begin position="241"/>
        <end position="261"/>
    </location>
</feature>
<dbReference type="InterPro" id="IPR025383">
    <property type="entry name" value="MrpA_C/MbhD"/>
</dbReference>
<keyword evidence="8 10" id="KW-0472">Membrane</keyword>
<dbReference type="GO" id="GO:0006811">
    <property type="term" value="P:monoatomic ion transport"/>
    <property type="evidence" value="ECO:0007669"/>
    <property type="project" value="UniProtKB-KW"/>
</dbReference>
<dbReference type="PANTHER" id="PTHR43373:SF1">
    <property type="entry name" value="NA(+)_H(+) ANTIPORTER SUBUNIT A"/>
    <property type="match status" value="1"/>
</dbReference>
<dbReference type="Proteomes" id="UP000231960">
    <property type="component" value="Unassembled WGS sequence"/>
</dbReference>
<dbReference type="InterPro" id="IPR050616">
    <property type="entry name" value="CPA3_Na-H_Antiporter_A"/>
</dbReference>
<evidence type="ECO:0000259" key="12">
    <source>
        <dbReference type="Pfam" id="PF00662"/>
    </source>
</evidence>
<feature type="transmembrane region" description="Helical" evidence="10">
    <location>
        <begin position="608"/>
        <end position="626"/>
    </location>
</feature>
<feature type="transmembrane region" description="Helical" evidence="10">
    <location>
        <begin position="570"/>
        <end position="588"/>
    </location>
</feature>
<gene>
    <name evidence="15" type="ORF">CDL10_06175</name>
</gene>
<evidence type="ECO:0000256" key="1">
    <source>
        <dbReference type="ARBA" id="ARBA00004651"/>
    </source>
</evidence>
<proteinExistence type="predicted"/>
<evidence type="ECO:0000313" key="16">
    <source>
        <dbReference type="Proteomes" id="UP000231960"/>
    </source>
</evidence>
<evidence type="ECO:0000256" key="7">
    <source>
        <dbReference type="ARBA" id="ARBA00023065"/>
    </source>
</evidence>
<evidence type="ECO:0000259" key="11">
    <source>
        <dbReference type="Pfam" id="PF00361"/>
    </source>
</evidence>
<dbReference type="InterPro" id="IPR046806">
    <property type="entry name" value="MrpA_C/MbhE"/>
</dbReference>
<dbReference type="Pfam" id="PF13244">
    <property type="entry name" value="MbhD"/>
    <property type="match status" value="1"/>
</dbReference>
<keyword evidence="6 10" id="KW-1133">Transmembrane helix</keyword>
<keyword evidence="7" id="KW-0406">Ion transport</keyword>
<keyword evidence="4" id="KW-1003">Cell membrane</keyword>
<evidence type="ECO:0000256" key="9">
    <source>
        <dbReference type="RuleBase" id="RU000320"/>
    </source>
</evidence>
<feature type="transmembrane region" description="Helical" evidence="10">
    <location>
        <begin position="657"/>
        <end position="675"/>
    </location>
</feature>
<feature type="domain" description="NADH-Ubiquinone oxidoreductase (complex I) chain 5 N-terminal" evidence="12">
    <location>
        <begin position="63"/>
        <end position="109"/>
    </location>
</feature>
<keyword evidence="3" id="KW-0050">Antiport</keyword>
<feature type="transmembrane region" description="Helical" evidence="10">
    <location>
        <begin position="408"/>
        <end position="429"/>
    </location>
</feature>
<evidence type="ECO:0000256" key="3">
    <source>
        <dbReference type="ARBA" id="ARBA00022449"/>
    </source>
</evidence>
<dbReference type="PRINTS" id="PR01435">
    <property type="entry name" value="NPOXDRDTASE5"/>
</dbReference>
<comment type="subcellular location">
    <subcellularLocation>
        <location evidence="1">Cell membrane</location>
        <topology evidence="1">Multi-pass membrane protein</topology>
    </subcellularLocation>
    <subcellularLocation>
        <location evidence="9">Membrane</location>
        <topology evidence="9">Multi-pass membrane protein</topology>
    </subcellularLocation>
</comment>
<feature type="domain" description="MrpA C-terminal/MbhE" evidence="14">
    <location>
        <begin position="691"/>
        <end position="769"/>
    </location>
</feature>
<feature type="transmembrane region" description="Helical" evidence="10">
    <location>
        <begin position="267"/>
        <end position="290"/>
    </location>
</feature>
<evidence type="ECO:0000256" key="8">
    <source>
        <dbReference type="ARBA" id="ARBA00023136"/>
    </source>
</evidence>
<dbReference type="AlphaFoldDB" id="A0A2M9R8F8"/>
<feature type="transmembrane region" description="Helical" evidence="10">
    <location>
        <begin position="32"/>
        <end position="49"/>
    </location>
</feature>
<evidence type="ECO:0000259" key="13">
    <source>
        <dbReference type="Pfam" id="PF13244"/>
    </source>
</evidence>
<organism evidence="15 16">
    <name type="scientific">Avrilella dinanensis</name>
    <dbReference type="NCBI Taxonomy" id="2008672"/>
    <lineage>
        <taxon>Bacteria</taxon>
        <taxon>Pseudomonadati</taxon>
        <taxon>Bacteroidota</taxon>
        <taxon>Flavobacteriia</taxon>
        <taxon>Flavobacteriales</taxon>
        <taxon>Flavobacteriaceae</taxon>
        <taxon>Avrilella</taxon>
    </lineage>
</organism>
<dbReference type="PRINTS" id="PR01434">
    <property type="entry name" value="NADHDHGNASE5"/>
</dbReference>
<dbReference type="RefSeq" id="WP_100678668.1">
    <property type="nucleotide sequence ID" value="NZ_NIPO01000001.1"/>
</dbReference>
<evidence type="ECO:0000256" key="6">
    <source>
        <dbReference type="ARBA" id="ARBA00022989"/>
    </source>
</evidence>
<dbReference type="InterPro" id="IPR001750">
    <property type="entry name" value="ND/Mrp_TM"/>
</dbReference>
<evidence type="ECO:0000256" key="2">
    <source>
        <dbReference type="ARBA" id="ARBA00022448"/>
    </source>
</evidence>
<dbReference type="Pfam" id="PF00662">
    <property type="entry name" value="Proton_antipo_N"/>
    <property type="match status" value="1"/>
</dbReference>
<dbReference type="GO" id="GO:0015297">
    <property type="term" value="F:antiporter activity"/>
    <property type="evidence" value="ECO:0007669"/>
    <property type="project" value="UniProtKB-KW"/>
</dbReference>
<accession>A0A2M9R8F8</accession>
<dbReference type="GO" id="GO:0005886">
    <property type="term" value="C:plasma membrane"/>
    <property type="evidence" value="ECO:0007669"/>
    <property type="project" value="UniProtKB-SubCell"/>
</dbReference>
<feature type="domain" description="NADH:quinone oxidoreductase/Mrp antiporter transmembrane" evidence="11">
    <location>
        <begin position="125"/>
        <end position="408"/>
    </location>
</feature>
<feature type="domain" description="MrpA C-terminal/MbhD" evidence="13">
    <location>
        <begin position="615"/>
        <end position="679"/>
    </location>
</feature>
<dbReference type="PANTHER" id="PTHR43373">
    <property type="entry name" value="NA(+)/H(+) ANTIPORTER SUBUNIT"/>
    <property type="match status" value="1"/>
</dbReference>
<feature type="transmembrane region" description="Helical" evidence="10">
    <location>
        <begin position="695"/>
        <end position="714"/>
    </location>
</feature>
<feature type="transmembrane region" description="Helical" evidence="10">
    <location>
        <begin position="321"/>
        <end position="345"/>
    </location>
</feature>
<keyword evidence="5 9" id="KW-0812">Transmembrane</keyword>
<feature type="transmembrane region" description="Helical" evidence="10">
    <location>
        <begin position="751"/>
        <end position="768"/>
    </location>
</feature>
<feature type="transmembrane region" description="Helical" evidence="10">
    <location>
        <begin position="366"/>
        <end position="388"/>
    </location>
</feature>
<feature type="transmembrane region" description="Helical" evidence="10">
    <location>
        <begin position="115"/>
        <end position="148"/>
    </location>
</feature>
<dbReference type="OrthoDB" id="9807568at2"/>
<dbReference type="Pfam" id="PF00361">
    <property type="entry name" value="Proton_antipo_M"/>
    <property type="match status" value="1"/>
</dbReference>
<feature type="transmembrane region" description="Helical" evidence="10">
    <location>
        <begin position="503"/>
        <end position="522"/>
    </location>
</feature>
<protein>
    <submittedName>
        <fullName evidence="15">Na(+)/H(+) antiporter subunit A</fullName>
    </submittedName>
</protein>
<comment type="caution">
    <text evidence="15">The sequence shown here is derived from an EMBL/GenBank/DDBJ whole genome shotgun (WGS) entry which is preliminary data.</text>
</comment>
<keyword evidence="2" id="KW-0813">Transport</keyword>
<name>A0A2M9R8F8_9FLAO</name>
<dbReference type="EMBL" id="NIPO01000001">
    <property type="protein sequence ID" value="PJR05110.1"/>
    <property type="molecule type" value="Genomic_DNA"/>
</dbReference>
<feature type="transmembrane region" description="Helical" evidence="10">
    <location>
        <begin position="160"/>
        <end position="184"/>
    </location>
</feature>
<sequence length="777" mass="86199">MLFPVLLIFIAAFTLLLTKRFAQSKYYRIISLLPFGLFAYFLSFLPVVSDGKKAVFFSNSWIPQLGISLDFKIDGLALLFALLITGIGTLVYLYSSSYLRGHPLLHRFYSYLTMFMGAMLGVVLSDNIITLFIFWELTSISSFFLIGFNNEDEDSRKSAMWALSLTGLGGFFLLVSFTLIGAVAGTYSITELLNHSTDLIDSQYYYVIIFLLFIGAFTKSAQFPFHFWLPGAMKAPTPVSAYLHSATMVKAGIYLLARFSPVLSDGWVWNGTLMIVGGMTMSVAAYVSLFKRDMKGILAYSTISALGLLVFFIGIGTETALFAAVTFILVHALYKATFFLSAGIVDHAVHTRDIRLLSGMGKVMPFVAIAVFVAALSSAGIPLTFGFISKELFYESVFESSLFYEWGIYALLALLLLTNAFIGTSGFMVGFKPFLGSLSHKQEDIHKPDFYLWLPPVLLSICTLLFGVLPSLADYGIIASATKSIFGEAVSQHLAIWHGFSPVLLLSLVTIFLAFLIYIIVFRKISGEKSGQEVKLHSLEKYSSKAVMTTIAVGIRKFAFSYTRFFHNGYLRIYLSIIIAFTTLIVGYKLFTDVDLKVNTEGLSAFRIYEFAVFILILIAIFFIIITRSRLTAILGTGVIGYCICLIFVFYGAPDIAITQFVIDTLTVVLFILVLSKLPSFLGYSNRKVIIRDAIIAGFFGILMSMLTLQALVYPSDKSVSNFYAENAYVVAKGKNVVNIILVDYRGFDTMIETIVLAIAAVGVYSILKYKTQDGER</sequence>
<feature type="transmembrane region" description="Helical" evidence="10">
    <location>
        <begin position="204"/>
        <end position="229"/>
    </location>
</feature>
<evidence type="ECO:0000256" key="4">
    <source>
        <dbReference type="ARBA" id="ARBA00022475"/>
    </source>
</evidence>
<feature type="transmembrane region" description="Helical" evidence="10">
    <location>
        <begin position="450"/>
        <end position="469"/>
    </location>
</feature>
<evidence type="ECO:0000313" key="15">
    <source>
        <dbReference type="EMBL" id="PJR05110.1"/>
    </source>
</evidence>
<evidence type="ECO:0000256" key="10">
    <source>
        <dbReference type="SAM" id="Phobius"/>
    </source>
</evidence>